<dbReference type="Proteomes" id="UP001235343">
    <property type="component" value="Unassembled WGS sequence"/>
</dbReference>
<evidence type="ECO:0000313" key="3">
    <source>
        <dbReference type="Proteomes" id="UP001235343"/>
    </source>
</evidence>
<proteinExistence type="predicted"/>
<keyword evidence="1" id="KW-1133">Transmembrane helix</keyword>
<gene>
    <name evidence="2" type="ORF">QQS35_20665</name>
</gene>
<evidence type="ECO:0000313" key="2">
    <source>
        <dbReference type="EMBL" id="MDL4842852.1"/>
    </source>
</evidence>
<evidence type="ECO:0008006" key="4">
    <source>
        <dbReference type="Google" id="ProtNLM"/>
    </source>
</evidence>
<keyword evidence="1" id="KW-0472">Membrane</keyword>
<dbReference type="EMBL" id="JASTZU010000063">
    <property type="protein sequence ID" value="MDL4842852.1"/>
    <property type="molecule type" value="Genomic_DNA"/>
</dbReference>
<reference evidence="2 3" key="1">
    <citation type="submission" date="2023-06" db="EMBL/GenBank/DDBJ databases">
        <title>Aquibacillus rhizosphaerae LR5S19.</title>
        <authorList>
            <person name="Sun J.-Q."/>
        </authorList>
    </citation>
    <scope>NUCLEOTIDE SEQUENCE [LARGE SCALE GENOMIC DNA]</scope>
    <source>
        <strain evidence="2 3">LR5S19</strain>
    </source>
</reference>
<comment type="caution">
    <text evidence="2">The sequence shown here is derived from an EMBL/GenBank/DDBJ whole genome shotgun (WGS) entry which is preliminary data.</text>
</comment>
<organism evidence="2 3">
    <name type="scientific">Aquibacillus rhizosphaerae</name>
    <dbReference type="NCBI Taxonomy" id="3051431"/>
    <lineage>
        <taxon>Bacteria</taxon>
        <taxon>Bacillati</taxon>
        <taxon>Bacillota</taxon>
        <taxon>Bacilli</taxon>
        <taxon>Bacillales</taxon>
        <taxon>Bacillaceae</taxon>
        <taxon>Aquibacillus</taxon>
    </lineage>
</organism>
<sequence>MLCFMFIYEKVKEKKPDPLYEKVIAAMGLSLILTILLLICIFIITGSTSLTNSIFNLNVDIKDIIKIALLTVVYAYTLDSFFEIIVKYIFGIGLISKVILNIARFFSLLFIGQMVAISTNSNLIFSISITIIFILLDALNHLIDTKQKEKNINT</sequence>
<dbReference type="RefSeq" id="WP_285934148.1">
    <property type="nucleotide sequence ID" value="NZ_JASTZU010000063.1"/>
</dbReference>
<protein>
    <recommendedName>
        <fullName evidence="4">Protein PsiE</fullName>
    </recommendedName>
</protein>
<evidence type="ECO:0000256" key="1">
    <source>
        <dbReference type="SAM" id="Phobius"/>
    </source>
</evidence>
<keyword evidence="3" id="KW-1185">Reference proteome</keyword>
<name>A0ABT7LAH7_9BACI</name>
<accession>A0ABT7LAH7</accession>
<feature type="transmembrane region" description="Helical" evidence="1">
    <location>
        <begin position="123"/>
        <end position="143"/>
    </location>
</feature>
<feature type="transmembrane region" description="Helical" evidence="1">
    <location>
        <begin position="23"/>
        <end position="44"/>
    </location>
</feature>
<keyword evidence="1" id="KW-0812">Transmembrane</keyword>